<reference evidence="1" key="1">
    <citation type="submission" date="2019-08" db="EMBL/GenBank/DDBJ databases">
        <title>The genome of the North American firefly Photinus pyralis.</title>
        <authorList>
            <consortium name="Photinus pyralis genome working group"/>
            <person name="Fallon T.R."/>
            <person name="Sander Lower S.E."/>
            <person name="Weng J.-K."/>
        </authorList>
    </citation>
    <scope>NUCLEOTIDE SEQUENCE</scope>
    <source>
        <strain evidence="1">TRF0915ILg1</strain>
        <tissue evidence="1">Whole body</tissue>
    </source>
</reference>
<dbReference type="EMBL" id="VTPC01090650">
    <property type="protein sequence ID" value="KAF2882116.1"/>
    <property type="molecule type" value="Genomic_DNA"/>
</dbReference>
<dbReference type="OrthoDB" id="8058166at2759"/>
<evidence type="ECO:0000313" key="1">
    <source>
        <dbReference type="EMBL" id="KAF2882116.1"/>
    </source>
</evidence>
<keyword evidence="2" id="KW-1185">Reference proteome</keyword>
<proteinExistence type="predicted"/>
<organism evidence="1 2">
    <name type="scientific">Ignelater luminosus</name>
    <name type="common">Cucubano</name>
    <name type="synonym">Pyrophorus luminosus</name>
    <dbReference type="NCBI Taxonomy" id="2038154"/>
    <lineage>
        <taxon>Eukaryota</taxon>
        <taxon>Metazoa</taxon>
        <taxon>Ecdysozoa</taxon>
        <taxon>Arthropoda</taxon>
        <taxon>Hexapoda</taxon>
        <taxon>Insecta</taxon>
        <taxon>Pterygota</taxon>
        <taxon>Neoptera</taxon>
        <taxon>Endopterygota</taxon>
        <taxon>Coleoptera</taxon>
        <taxon>Polyphaga</taxon>
        <taxon>Elateriformia</taxon>
        <taxon>Elateroidea</taxon>
        <taxon>Elateridae</taxon>
        <taxon>Agrypninae</taxon>
        <taxon>Pyrophorini</taxon>
        <taxon>Ignelater</taxon>
    </lineage>
</organism>
<comment type="caution">
    <text evidence="1">The sequence shown here is derived from an EMBL/GenBank/DDBJ whole genome shotgun (WGS) entry which is preliminary data.</text>
</comment>
<name>A0A8K0CB90_IGNLU</name>
<accession>A0A8K0CB90</accession>
<dbReference type="Proteomes" id="UP000801492">
    <property type="component" value="Unassembled WGS sequence"/>
</dbReference>
<sequence length="211" mass="23649">MSEVLLPVKESEKIKTAAKKFNLPPLSGEGSRETACEIHPQNGRATFRPDNKRSSALDWLDKTGQEDSLKHTQLSIRLLENAFAARVSAFNAHNVGKFYDLLEDIYTKHIHRIYNCDETGMSTVPNKPSCIISLKGKKQVGALSSQEIETLVTAEICFNAVGNFILPTLIFSKVRHNYLKLVFLQETRSSATLLVDAIRLICRAVREFQAD</sequence>
<dbReference type="AlphaFoldDB" id="A0A8K0CB90"/>
<gene>
    <name evidence="1" type="ORF">ILUMI_24038</name>
</gene>
<evidence type="ECO:0000313" key="2">
    <source>
        <dbReference type="Proteomes" id="UP000801492"/>
    </source>
</evidence>
<protein>
    <submittedName>
        <fullName evidence="1">Uncharacterized protein</fullName>
    </submittedName>
</protein>